<keyword evidence="1" id="KW-0496">Mitochondrion</keyword>
<evidence type="ECO:0000313" key="1">
    <source>
        <dbReference type="EMBL" id="KUM46348.1"/>
    </source>
</evidence>
<gene>
    <name evidence="1" type="ORF">ABT39_MTgene1854</name>
</gene>
<sequence length="97" mass="10906">MIPLATLGSAPFLFTAYALTGLFRKQRMHRLYGRTNLLMDVYKSICDLREPLTFSPRTYTSYSLHAAGTAYYTMSLAPSLHPCLSFCCSYHGDVTLP</sequence>
<organism evidence="1">
    <name type="scientific">Picea glauca</name>
    <name type="common">White spruce</name>
    <name type="synonym">Pinus glauca</name>
    <dbReference type="NCBI Taxonomy" id="3330"/>
    <lineage>
        <taxon>Eukaryota</taxon>
        <taxon>Viridiplantae</taxon>
        <taxon>Streptophyta</taxon>
        <taxon>Embryophyta</taxon>
        <taxon>Tracheophyta</taxon>
        <taxon>Spermatophyta</taxon>
        <taxon>Pinopsida</taxon>
        <taxon>Pinidae</taxon>
        <taxon>Conifers I</taxon>
        <taxon>Pinales</taxon>
        <taxon>Pinaceae</taxon>
        <taxon>Picea</taxon>
    </lineage>
</organism>
<dbReference type="AlphaFoldDB" id="A0A101LWB8"/>
<reference evidence="1" key="1">
    <citation type="journal article" date="2015" name="Genome Biol. Evol.">
        <title>Organellar Genomes of White Spruce (Picea glauca): Assembly and Annotation.</title>
        <authorList>
            <person name="Jackman S.D."/>
            <person name="Warren R.L."/>
            <person name="Gibb E.A."/>
            <person name="Vandervalk B.P."/>
            <person name="Mohamadi H."/>
            <person name="Chu J."/>
            <person name="Raymond A."/>
            <person name="Pleasance S."/>
            <person name="Coope R."/>
            <person name="Wildung M.R."/>
            <person name="Ritland C.E."/>
            <person name="Bousquet J."/>
            <person name="Jones S.J."/>
            <person name="Bohlmann J."/>
            <person name="Birol I."/>
        </authorList>
    </citation>
    <scope>NUCLEOTIDE SEQUENCE [LARGE SCALE GENOMIC DNA]</scope>
    <source>
        <tissue evidence="1">Flushing bud</tissue>
    </source>
</reference>
<accession>A0A101LWB8</accession>
<comment type="caution">
    <text evidence="1">The sequence shown here is derived from an EMBL/GenBank/DDBJ whole genome shotgun (WGS) entry which is preliminary data.</text>
</comment>
<geneLocation type="mitochondrion" evidence="1"/>
<protein>
    <submittedName>
        <fullName evidence="1">Uncharacterized protein</fullName>
    </submittedName>
</protein>
<name>A0A101LWB8_PICGL</name>
<dbReference type="EMBL" id="LKAM01000012">
    <property type="protein sequence ID" value="KUM46348.1"/>
    <property type="molecule type" value="Genomic_DNA"/>
</dbReference>
<proteinExistence type="predicted"/>